<dbReference type="Gene3D" id="1.10.10.10">
    <property type="entry name" value="Winged helix-like DNA-binding domain superfamily/Winged helix DNA-binding domain"/>
    <property type="match status" value="1"/>
</dbReference>
<protein>
    <recommendedName>
        <fullName evidence="3">Transposase</fullName>
    </recommendedName>
</protein>
<keyword evidence="2" id="KW-1185">Reference proteome</keyword>
<evidence type="ECO:0008006" key="3">
    <source>
        <dbReference type="Google" id="ProtNLM"/>
    </source>
</evidence>
<dbReference type="EMBL" id="SMFP01000016">
    <property type="protein sequence ID" value="TDE34956.1"/>
    <property type="molecule type" value="Genomic_DNA"/>
</dbReference>
<dbReference type="InterPro" id="IPR010921">
    <property type="entry name" value="Trp_repressor/repl_initiator"/>
</dbReference>
<dbReference type="OrthoDB" id="9800877at2"/>
<accession>A0A4V2Z733</accession>
<sequence length="74" mass="8431">MEDTVEFFRSDGGDVSTASRWQWPDDLKARIVAETLEPGVTVREVAGRYGVRANRISEWRRLAKDGTIPCPRRP</sequence>
<organism evidence="1 2">
    <name type="scientific">Antarcticimicrobium sediminis</name>
    <dbReference type="NCBI Taxonomy" id="2546227"/>
    <lineage>
        <taxon>Bacteria</taxon>
        <taxon>Pseudomonadati</taxon>
        <taxon>Pseudomonadota</taxon>
        <taxon>Alphaproteobacteria</taxon>
        <taxon>Rhodobacterales</taxon>
        <taxon>Paracoccaceae</taxon>
        <taxon>Antarcticimicrobium</taxon>
    </lineage>
</organism>
<dbReference type="RefSeq" id="WP_132831108.1">
    <property type="nucleotide sequence ID" value="NZ_SMFP01000016.1"/>
</dbReference>
<dbReference type="InterPro" id="IPR036388">
    <property type="entry name" value="WH-like_DNA-bd_sf"/>
</dbReference>
<proteinExistence type="predicted"/>
<evidence type="ECO:0000313" key="2">
    <source>
        <dbReference type="Proteomes" id="UP000294662"/>
    </source>
</evidence>
<dbReference type="Proteomes" id="UP000294662">
    <property type="component" value="Unassembled WGS sequence"/>
</dbReference>
<dbReference type="GO" id="GO:0006313">
    <property type="term" value="P:DNA transposition"/>
    <property type="evidence" value="ECO:0007669"/>
    <property type="project" value="InterPro"/>
</dbReference>
<dbReference type="GO" id="GO:0004803">
    <property type="term" value="F:transposase activity"/>
    <property type="evidence" value="ECO:0007669"/>
    <property type="project" value="InterPro"/>
</dbReference>
<dbReference type="AlphaFoldDB" id="A0A4V2Z733"/>
<dbReference type="GO" id="GO:0043565">
    <property type="term" value="F:sequence-specific DNA binding"/>
    <property type="evidence" value="ECO:0007669"/>
    <property type="project" value="InterPro"/>
</dbReference>
<name>A0A4V2Z733_9RHOB</name>
<dbReference type="Pfam" id="PF01527">
    <property type="entry name" value="HTH_Tnp_1"/>
    <property type="match status" value="1"/>
</dbReference>
<reference evidence="1 2" key="1">
    <citation type="submission" date="2019-03" db="EMBL/GenBank/DDBJ databases">
        <authorList>
            <person name="Zhang S."/>
        </authorList>
    </citation>
    <scope>NUCLEOTIDE SEQUENCE [LARGE SCALE GENOMIC DNA]</scope>
    <source>
        <strain evidence="1 2">S4J41</strain>
    </source>
</reference>
<dbReference type="SUPFAM" id="SSF48295">
    <property type="entry name" value="TrpR-like"/>
    <property type="match status" value="1"/>
</dbReference>
<evidence type="ECO:0000313" key="1">
    <source>
        <dbReference type="EMBL" id="TDE34956.1"/>
    </source>
</evidence>
<comment type="caution">
    <text evidence="1">The sequence shown here is derived from an EMBL/GenBank/DDBJ whole genome shotgun (WGS) entry which is preliminary data.</text>
</comment>
<dbReference type="InterPro" id="IPR002514">
    <property type="entry name" value="Transposase_8"/>
</dbReference>
<gene>
    <name evidence="1" type="ORF">E1B25_18720</name>
</gene>